<sequence>MLNYSGGDRVSVRVYNYIPELLNLDQISYTKYLEELTERLSANEPREWMIRASINNATKPFAEDPDRDRAFQTLLDFDLKGMSQETTAHVVQLLPCAVDEVSVHILPAIESKGGGCCYGPGKLLLGIRCDELAPLRLKRNIAHEYSHTFRFFQKPYYDYNGFSPGTPKSMRDYLAFEGLAMVLGDTLYPHPAFVPFAVSEESERAFWEKIDIAAVGDEAYMKYMTLRAYEISSRIVRSYLAVQGCSIIEAHNATDEELYWKSGYPFIR</sequence>
<reference evidence="1 2" key="1">
    <citation type="journal article" date="2007" name="Int. J. Syst. Evol. Microbiol.">
        <title>Paenibacillus ginsengarvi sp. nov., isolated from soil from ginseng cultivation.</title>
        <authorList>
            <person name="Yoon M.H."/>
            <person name="Ten L.N."/>
            <person name="Im W.T."/>
        </authorList>
    </citation>
    <scope>NUCLEOTIDE SEQUENCE [LARGE SCALE GENOMIC DNA]</scope>
    <source>
        <strain evidence="1 2">KCTC 13059</strain>
    </source>
</reference>
<dbReference type="AlphaFoldDB" id="A0A3B0AZY4"/>
<organism evidence="1 2">
    <name type="scientific">Paenibacillus ginsengarvi</name>
    <dbReference type="NCBI Taxonomy" id="400777"/>
    <lineage>
        <taxon>Bacteria</taxon>
        <taxon>Bacillati</taxon>
        <taxon>Bacillota</taxon>
        <taxon>Bacilli</taxon>
        <taxon>Bacillales</taxon>
        <taxon>Paenibacillaceae</taxon>
        <taxon>Paenibacillus</taxon>
    </lineage>
</organism>
<accession>A0A3B0AZY4</accession>
<keyword evidence="2" id="KW-1185">Reference proteome</keyword>
<evidence type="ECO:0000313" key="1">
    <source>
        <dbReference type="EMBL" id="RKN66063.1"/>
    </source>
</evidence>
<protein>
    <recommendedName>
        <fullName evidence="3">DUF2268 domain-containing protein</fullName>
    </recommendedName>
</protein>
<gene>
    <name evidence="1" type="ORF">D7M11_31810</name>
</gene>
<evidence type="ECO:0000313" key="2">
    <source>
        <dbReference type="Proteomes" id="UP000282311"/>
    </source>
</evidence>
<evidence type="ECO:0008006" key="3">
    <source>
        <dbReference type="Google" id="ProtNLM"/>
    </source>
</evidence>
<dbReference type="EMBL" id="RBAH01000035">
    <property type="protein sequence ID" value="RKN66063.1"/>
    <property type="molecule type" value="Genomic_DNA"/>
</dbReference>
<comment type="caution">
    <text evidence="1">The sequence shown here is derived from an EMBL/GenBank/DDBJ whole genome shotgun (WGS) entry which is preliminary data.</text>
</comment>
<proteinExistence type="predicted"/>
<dbReference type="Proteomes" id="UP000282311">
    <property type="component" value="Unassembled WGS sequence"/>
</dbReference>
<name>A0A3B0AZY4_9BACL</name>